<dbReference type="Gene3D" id="3.40.50.300">
    <property type="entry name" value="P-loop containing nucleotide triphosphate hydrolases"/>
    <property type="match status" value="1"/>
</dbReference>
<evidence type="ECO:0000256" key="4">
    <source>
        <dbReference type="ARBA" id="ARBA00022840"/>
    </source>
</evidence>
<evidence type="ECO:0000256" key="1">
    <source>
        <dbReference type="ARBA" id="ARBA00022448"/>
    </source>
</evidence>
<keyword evidence="1" id="KW-0813">Transport</keyword>
<accession>A0A7K1KRW3</accession>
<dbReference type="PROSITE" id="PS50893">
    <property type="entry name" value="ABC_TRANSPORTER_2"/>
    <property type="match status" value="1"/>
</dbReference>
<keyword evidence="2" id="KW-1003">Cell membrane</keyword>
<dbReference type="InterPro" id="IPR050086">
    <property type="entry name" value="MetN_ABC_transporter-like"/>
</dbReference>
<evidence type="ECO:0000256" key="3">
    <source>
        <dbReference type="ARBA" id="ARBA00022741"/>
    </source>
</evidence>
<dbReference type="RefSeq" id="WP_155935695.1">
    <property type="nucleotide sequence ID" value="NZ_WODC01000015.1"/>
</dbReference>
<dbReference type="PANTHER" id="PTHR43166:SF6">
    <property type="entry name" value="PHOSPHONATES IMPORT ATP-BINDING PROTEIN PHNC"/>
    <property type="match status" value="1"/>
</dbReference>
<dbReference type="PANTHER" id="PTHR43166">
    <property type="entry name" value="AMINO ACID IMPORT ATP-BINDING PROTEIN"/>
    <property type="match status" value="1"/>
</dbReference>
<evidence type="ECO:0000313" key="8">
    <source>
        <dbReference type="EMBL" id="MUM78843.1"/>
    </source>
</evidence>
<dbReference type="InterPro" id="IPR012693">
    <property type="entry name" value="ABC_transpr_PhnC"/>
</dbReference>
<keyword evidence="9" id="KW-1185">Reference proteome</keyword>
<evidence type="ECO:0000256" key="2">
    <source>
        <dbReference type="ARBA" id="ARBA00022475"/>
    </source>
</evidence>
<dbReference type="GO" id="GO:0015416">
    <property type="term" value="F:ABC-type phosphonate transporter activity"/>
    <property type="evidence" value="ECO:0007669"/>
    <property type="project" value="InterPro"/>
</dbReference>
<reference evidence="8 9" key="1">
    <citation type="submission" date="2019-11" db="EMBL/GenBank/DDBJ databases">
        <title>Pseudodesulfovibrio alkaliphilus, sp. nov., an alkaliphilic sulfate-reducing bacteria from mud volcano of Taman peninsula, Russia.</title>
        <authorList>
            <person name="Frolova A."/>
            <person name="Merkel A.Y."/>
            <person name="Slobodkin A.I."/>
        </authorList>
    </citation>
    <scope>NUCLEOTIDE SEQUENCE [LARGE SCALE GENOMIC DNA]</scope>
    <source>
        <strain evidence="8 9">F-1</strain>
    </source>
</reference>
<dbReference type="InterPro" id="IPR017871">
    <property type="entry name" value="ABC_transporter-like_CS"/>
</dbReference>
<evidence type="ECO:0000313" key="9">
    <source>
        <dbReference type="Proteomes" id="UP000461162"/>
    </source>
</evidence>
<gene>
    <name evidence="8" type="primary">phnC</name>
    <name evidence="8" type="ORF">GKC30_14500</name>
</gene>
<dbReference type="AlphaFoldDB" id="A0A7K1KRW3"/>
<dbReference type="InterPro" id="IPR027417">
    <property type="entry name" value="P-loop_NTPase"/>
</dbReference>
<keyword evidence="5" id="KW-1278">Translocase</keyword>
<organism evidence="8 9">
    <name type="scientific">Pseudodesulfovibrio alkaliphilus</name>
    <dbReference type="NCBI Taxonomy" id="2661613"/>
    <lineage>
        <taxon>Bacteria</taxon>
        <taxon>Pseudomonadati</taxon>
        <taxon>Thermodesulfobacteriota</taxon>
        <taxon>Desulfovibrionia</taxon>
        <taxon>Desulfovibrionales</taxon>
        <taxon>Desulfovibrionaceae</taxon>
    </lineage>
</organism>
<protein>
    <submittedName>
        <fullName evidence="8">Phosphonate ABC transporter ATP-binding protein</fullName>
    </submittedName>
</protein>
<evidence type="ECO:0000259" key="7">
    <source>
        <dbReference type="PROSITE" id="PS50893"/>
    </source>
</evidence>
<keyword evidence="6" id="KW-0472">Membrane</keyword>
<dbReference type="InterPro" id="IPR003593">
    <property type="entry name" value="AAA+_ATPase"/>
</dbReference>
<dbReference type="GO" id="GO:0005524">
    <property type="term" value="F:ATP binding"/>
    <property type="evidence" value="ECO:0007669"/>
    <property type="project" value="UniProtKB-KW"/>
</dbReference>
<evidence type="ECO:0000256" key="6">
    <source>
        <dbReference type="ARBA" id="ARBA00023136"/>
    </source>
</evidence>
<dbReference type="GO" id="GO:0016020">
    <property type="term" value="C:membrane"/>
    <property type="evidence" value="ECO:0007669"/>
    <property type="project" value="InterPro"/>
</dbReference>
<comment type="caution">
    <text evidence="8">The sequence shown here is derived from an EMBL/GenBank/DDBJ whole genome shotgun (WGS) entry which is preliminary data.</text>
</comment>
<name>A0A7K1KRW3_9BACT</name>
<keyword evidence="3" id="KW-0547">Nucleotide-binding</keyword>
<sequence>MKSIDLSANRGKVAIRANNLCKVYPNGTVALKDVGLTVRESDFIVVVGLSGAGKSTMLRCLNRLIRPTSGELSLFGDDITTVNGTKLKQVRRRVGMIFQQFNLIRRLSVLENVLVGRLRFNAGLARSCCTMLRHFSRSEKEFAFECLKQVGIADLAYRRADALSGGQQQRVAIARSLAQEPEVFLADEPIASLDPRSAETVMQILARIHEERGIPVLVNLHHIDFAKRYGKRILGMSKGEIILDGTTRDLDCENVCRIYGDKAEEALEELSAA</sequence>
<feature type="domain" description="ABC transporter" evidence="7">
    <location>
        <begin position="15"/>
        <end position="263"/>
    </location>
</feature>
<evidence type="ECO:0000256" key="5">
    <source>
        <dbReference type="ARBA" id="ARBA00022967"/>
    </source>
</evidence>
<dbReference type="Proteomes" id="UP000461162">
    <property type="component" value="Unassembled WGS sequence"/>
</dbReference>
<dbReference type="SUPFAM" id="SSF52540">
    <property type="entry name" value="P-loop containing nucleoside triphosphate hydrolases"/>
    <property type="match status" value="1"/>
</dbReference>
<dbReference type="GO" id="GO:0016887">
    <property type="term" value="F:ATP hydrolysis activity"/>
    <property type="evidence" value="ECO:0007669"/>
    <property type="project" value="InterPro"/>
</dbReference>
<dbReference type="CDD" id="cd03256">
    <property type="entry name" value="ABC_PhnC_transporter"/>
    <property type="match status" value="1"/>
</dbReference>
<dbReference type="Pfam" id="PF00005">
    <property type="entry name" value="ABC_tran"/>
    <property type="match status" value="1"/>
</dbReference>
<dbReference type="PROSITE" id="PS00211">
    <property type="entry name" value="ABC_TRANSPORTER_1"/>
    <property type="match status" value="1"/>
</dbReference>
<keyword evidence="4 8" id="KW-0067">ATP-binding</keyword>
<dbReference type="SMART" id="SM00382">
    <property type="entry name" value="AAA"/>
    <property type="match status" value="1"/>
</dbReference>
<dbReference type="NCBIfam" id="TIGR02315">
    <property type="entry name" value="ABC_phnC"/>
    <property type="match status" value="1"/>
</dbReference>
<dbReference type="EMBL" id="WODC01000015">
    <property type="protein sequence ID" value="MUM78843.1"/>
    <property type="molecule type" value="Genomic_DNA"/>
</dbReference>
<dbReference type="InterPro" id="IPR003439">
    <property type="entry name" value="ABC_transporter-like_ATP-bd"/>
</dbReference>
<proteinExistence type="predicted"/>